<organism evidence="7 8">
    <name type="scientific">Podospora fimiseda</name>
    <dbReference type="NCBI Taxonomy" id="252190"/>
    <lineage>
        <taxon>Eukaryota</taxon>
        <taxon>Fungi</taxon>
        <taxon>Dikarya</taxon>
        <taxon>Ascomycota</taxon>
        <taxon>Pezizomycotina</taxon>
        <taxon>Sordariomycetes</taxon>
        <taxon>Sordariomycetidae</taxon>
        <taxon>Sordariales</taxon>
        <taxon>Podosporaceae</taxon>
        <taxon>Podospora</taxon>
    </lineage>
</organism>
<dbReference type="PROSITE" id="PS01360">
    <property type="entry name" value="ZF_MYND_1"/>
    <property type="match status" value="1"/>
</dbReference>
<dbReference type="GO" id="GO:0008270">
    <property type="term" value="F:zinc ion binding"/>
    <property type="evidence" value="ECO:0007669"/>
    <property type="project" value="UniProtKB-KW"/>
</dbReference>
<protein>
    <recommendedName>
        <fullName evidence="9">Suppressor of anucleate metulae protein B</fullName>
    </recommendedName>
</protein>
<reference evidence="7" key="2">
    <citation type="submission" date="2023-05" db="EMBL/GenBank/DDBJ databases">
        <authorList>
            <consortium name="Lawrence Berkeley National Laboratory"/>
            <person name="Steindorff A."/>
            <person name="Hensen N."/>
            <person name="Bonometti L."/>
            <person name="Westerberg I."/>
            <person name="Brannstrom I.O."/>
            <person name="Guillou S."/>
            <person name="Cros-Aarteil S."/>
            <person name="Calhoun S."/>
            <person name="Haridas S."/>
            <person name="Kuo A."/>
            <person name="Mondo S."/>
            <person name="Pangilinan J."/>
            <person name="Riley R."/>
            <person name="Labutti K."/>
            <person name="Andreopoulos B."/>
            <person name="Lipzen A."/>
            <person name="Chen C."/>
            <person name="Yanf M."/>
            <person name="Daum C."/>
            <person name="Ng V."/>
            <person name="Clum A."/>
            <person name="Ohm R."/>
            <person name="Martin F."/>
            <person name="Silar P."/>
            <person name="Natvig D."/>
            <person name="Lalanne C."/>
            <person name="Gautier V."/>
            <person name="Ament-Velasquez S.L."/>
            <person name="Kruys A."/>
            <person name="Hutchinson M.I."/>
            <person name="Powell A.J."/>
            <person name="Barry K."/>
            <person name="Miller A.N."/>
            <person name="Grigoriev I.V."/>
            <person name="Debuchy R."/>
            <person name="Gladieux P."/>
            <person name="Thoren M.H."/>
            <person name="Johannesson H."/>
        </authorList>
    </citation>
    <scope>NUCLEOTIDE SEQUENCE</scope>
    <source>
        <strain evidence="7">CBS 990.96</strain>
    </source>
</reference>
<sequence>MAPLPPDGTRISSGPNGRCLIATRTFPPGAVIGKFPSPIIALPDGPGIKTTCNWCLRVGSEAGGTLKLKACTACKAAVYCDAKCQRAHWKYIHKAECRVFTNLRETLGKDWLPTPVRATVQVLLHLKGGDAVVTEAFRGSEKLQGNVEGFKSDPQVWKDFELMSMAAATYSGQLQNKESLDEAMKVLCQVQTNAFNRLDPDTGATGIFLDPSLAMVNHSCIYNAFVGFEKRTATLRATQQIDEGDEIMISYIDSTLPRSTRQGALRLYHFTCGCPRCSGNLDAYEVCQSLPAIPLNSFSLQPDLKKLQNPSIDRSKVTKEQVERIHNEWYEKTNSRTDDAMDIAEDRWKICKPLVEANMWAIEPVPSTILGLCNYWQTQYKWVVYALPLACFLATECDPVKYPAPFETWRVKGIIVIVQLLAVTGELTSSGELAKRCPHEGIVGVLALADQVTMCQGLLHLAIHHGLIGADEDWQVLKDAKAMLKDLESLPGREKESSLIQAWAKNPEDPQGKVFFEEEVLKPVKELSSIAPEILDAMLGNSLQIRVSRG</sequence>
<dbReference type="PANTHER" id="PTHR12197:SF251">
    <property type="entry name" value="EG:BACR7C10.4 PROTEIN"/>
    <property type="match status" value="1"/>
</dbReference>
<dbReference type="SUPFAM" id="SSF82199">
    <property type="entry name" value="SET domain"/>
    <property type="match status" value="1"/>
</dbReference>
<evidence type="ECO:0000256" key="2">
    <source>
        <dbReference type="ARBA" id="ARBA00022771"/>
    </source>
</evidence>
<evidence type="ECO:0000256" key="4">
    <source>
        <dbReference type="PROSITE-ProRule" id="PRU00134"/>
    </source>
</evidence>
<gene>
    <name evidence="7" type="ORF">QBC38DRAFT_468621</name>
</gene>
<evidence type="ECO:0000313" key="7">
    <source>
        <dbReference type="EMBL" id="KAK4230713.1"/>
    </source>
</evidence>
<keyword evidence="8" id="KW-1185">Reference proteome</keyword>
<evidence type="ECO:0008006" key="9">
    <source>
        <dbReference type="Google" id="ProtNLM"/>
    </source>
</evidence>
<comment type="caution">
    <text evidence="7">The sequence shown here is derived from an EMBL/GenBank/DDBJ whole genome shotgun (WGS) entry which is preliminary data.</text>
</comment>
<dbReference type="InterPro" id="IPR001214">
    <property type="entry name" value="SET_dom"/>
</dbReference>
<keyword evidence="3" id="KW-0862">Zinc</keyword>
<evidence type="ECO:0000256" key="3">
    <source>
        <dbReference type="ARBA" id="ARBA00022833"/>
    </source>
</evidence>
<evidence type="ECO:0000256" key="1">
    <source>
        <dbReference type="ARBA" id="ARBA00022723"/>
    </source>
</evidence>
<evidence type="ECO:0000313" key="8">
    <source>
        <dbReference type="Proteomes" id="UP001301958"/>
    </source>
</evidence>
<accession>A0AAN7BW40</accession>
<keyword evidence="1" id="KW-0479">Metal-binding</keyword>
<feature type="domain" description="SET" evidence="5">
    <location>
        <begin position="5"/>
        <end position="252"/>
    </location>
</feature>
<dbReference type="CDD" id="cd20071">
    <property type="entry name" value="SET_SMYD"/>
    <property type="match status" value="1"/>
</dbReference>
<dbReference type="InterPro" id="IPR050869">
    <property type="entry name" value="H3K4_H4K5_MeTrfase"/>
</dbReference>
<feature type="domain" description="MYND-type" evidence="6">
    <location>
        <begin position="52"/>
        <end position="97"/>
    </location>
</feature>
<dbReference type="PANTHER" id="PTHR12197">
    <property type="entry name" value="HISTONE-LYSINE N-METHYLTRANSFERASE SMYD"/>
    <property type="match status" value="1"/>
</dbReference>
<evidence type="ECO:0000259" key="6">
    <source>
        <dbReference type="PROSITE" id="PS50865"/>
    </source>
</evidence>
<dbReference type="Pfam" id="PF01753">
    <property type="entry name" value="zf-MYND"/>
    <property type="match status" value="1"/>
</dbReference>
<keyword evidence="2 4" id="KW-0863">Zinc-finger</keyword>
<dbReference type="Gene3D" id="6.10.140.2220">
    <property type="match status" value="1"/>
</dbReference>
<evidence type="ECO:0000259" key="5">
    <source>
        <dbReference type="PROSITE" id="PS50280"/>
    </source>
</evidence>
<proteinExistence type="predicted"/>
<reference evidence="7" key="1">
    <citation type="journal article" date="2023" name="Mol. Phylogenet. Evol.">
        <title>Genome-scale phylogeny and comparative genomics of the fungal order Sordariales.</title>
        <authorList>
            <person name="Hensen N."/>
            <person name="Bonometti L."/>
            <person name="Westerberg I."/>
            <person name="Brannstrom I.O."/>
            <person name="Guillou S."/>
            <person name="Cros-Aarteil S."/>
            <person name="Calhoun S."/>
            <person name="Haridas S."/>
            <person name="Kuo A."/>
            <person name="Mondo S."/>
            <person name="Pangilinan J."/>
            <person name="Riley R."/>
            <person name="LaButti K."/>
            <person name="Andreopoulos B."/>
            <person name="Lipzen A."/>
            <person name="Chen C."/>
            <person name="Yan M."/>
            <person name="Daum C."/>
            <person name="Ng V."/>
            <person name="Clum A."/>
            <person name="Steindorff A."/>
            <person name="Ohm R.A."/>
            <person name="Martin F."/>
            <person name="Silar P."/>
            <person name="Natvig D.O."/>
            <person name="Lalanne C."/>
            <person name="Gautier V."/>
            <person name="Ament-Velasquez S.L."/>
            <person name="Kruys A."/>
            <person name="Hutchinson M.I."/>
            <person name="Powell A.J."/>
            <person name="Barry K."/>
            <person name="Miller A.N."/>
            <person name="Grigoriev I.V."/>
            <person name="Debuchy R."/>
            <person name="Gladieux P."/>
            <person name="Hiltunen Thoren M."/>
            <person name="Johannesson H."/>
        </authorList>
    </citation>
    <scope>NUCLEOTIDE SEQUENCE</scope>
    <source>
        <strain evidence="7">CBS 990.96</strain>
    </source>
</reference>
<dbReference type="Pfam" id="PF00856">
    <property type="entry name" value="SET"/>
    <property type="match status" value="1"/>
</dbReference>
<dbReference type="GO" id="GO:0005634">
    <property type="term" value="C:nucleus"/>
    <property type="evidence" value="ECO:0007669"/>
    <property type="project" value="TreeGrafter"/>
</dbReference>
<dbReference type="InterPro" id="IPR046341">
    <property type="entry name" value="SET_dom_sf"/>
</dbReference>
<dbReference type="Gene3D" id="1.10.220.160">
    <property type="match status" value="1"/>
</dbReference>
<dbReference type="Proteomes" id="UP001301958">
    <property type="component" value="Unassembled WGS sequence"/>
</dbReference>
<name>A0AAN7BW40_9PEZI</name>
<dbReference type="PROSITE" id="PS50865">
    <property type="entry name" value="ZF_MYND_2"/>
    <property type="match status" value="1"/>
</dbReference>
<dbReference type="PROSITE" id="PS50280">
    <property type="entry name" value="SET"/>
    <property type="match status" value="1"/>
</dbReference>
<dbReference type="Gene3D" id="2.170.270.10">
    <property type="entry name" value="SET domain"/>
    <property type="match status" value="1"/>
</dbReference>
<dbReference type="AlphaFoldDB" id="A0AAN7BW40"/>
<dbReference type="EMBL" id="MU865297">
    <property type="protein sequence ID" value="KAK4230713.1"/>
    <property type="molecule type" value="Genomic_DNA"/>
</dbReference>
<dbReference type="InterPro" id="IPR002893">
    <property type="entry name" value="Znf_MYND"/>
</dbReference>